<dbReference type="FunFam" id="3.90.76.10:FF:000001">
    <property type="entry name" value="Oligopeptide ABC transporter substrate-binding protein"/>
    <property type="match status" value="1"/>
</dbReference>
<evidence type="ECO:0000256" key="2">
    <source>
        <dbReference type="ARBA" id="ARBA00005695"/>
    </source>
</evidence>
<dbReference type="Proteomes" id="UP000051887">
    <property type="component" value="Unassembled WGS sequence"/>
</dbReference>
<evidence type="ECO:0000259" key="5">
    <source>
        <dbReference type="Pfam" id="PF00496"/>
    </source>
</evidence>
<dbReference type="GO" id="GO:0043190">
    <property type="term" value="C:ATP-binding cassette (ABC) transporter complex"/>
    <property type="evidence" value="ECO:0007669"/>
    <property type="project" value="InterPro"/>
</dbReference>
<evidence type="ECO:0000256" key="4">
    <source>
        <dbReference type="ARBA" id="ARBA00022729"/>
    </source>
</evidence>
<dbReference type="InterPro" id="IPR000914">
    <property type="entry name" value="SBP_5_dom"/>
</dbReference>
<dbReference type="PANTHER" id="PTHR30290:SF23">
    <property type="entry name" value="PERIPLASMIC MUREIN PEPTIDE-BINDING PROTEIN"/>
    <property type="match status" value="1"/>
</dbReference>
<dbReference type="PANTHER" id="PTHR30290">
    <property type="entry name" value="PERIPLASMIC BINDING COMPONENT OF ABC TRANSPORTER"/>
    <property type="match status" value="1"/>
</dbReference>
<keyword evidence="4" id="KW-0732">Signal</keyword>
<dbReference type="InterPro" id="IPR039424">
    <property type="entry name" value="SBP_5"/>
</dbReference>
<dbReference type="GO" id="GO:0015833">
    <property type="term" value="P:peptide transport"/>
    <property type="evidence" value="ECO:0007669"/>
    <property type="project" value="TreeGrafter"/>
</dbReference>
<dbReference type="GO" id="GO:0030288">
    <property type="term" value="C:outer membrane-bounded periplasmic space"/>
    <property type="evidence" value="ECO:0007669"/>
    <property type="project" value="TreeGrafter"/>
</dbReference>
<evidence type="ECO:0000313" key="9">
    <source>
        <dbReference type="Proteomes" id="UP000051887"/>
    </source>
</evidence>
<dbReference type="FunFam" id="3.10.105.10:FF:000001">
    <property type="entry name" value="Oligopeptide ABC transporter, oligopeptide-binding protein"/>
    <property type="match status" value="1"/>
</dbReference>
<dbReference type="Pfam" id="PF00496">
    <property type="entry name" value="SBP_bac_5"/>
    <property type="match status" value="1"/>
</dbReference>
<dbReference type="AlphaFoldDB" id="A0A0P1G4W7"/>
<sequence>MTGEALADDQTFTYRILDEHSSVDPQVVEDVSGAEIVRDLFEGLMNQDEDGNLVPGVATGYTSNDDNTVYTFTLRPEAKWSNGDTVTAHDFVFAWRRAADPALASPYQWFIELMSIQNAAAIIAGETAPDQLGVKALDDHTFEVTLSAPLPYFPQMTTHSTTFPAPQKVIEAHGAEWTKPGNIVSNGAYVLTEHLPQERSTRERNAMYWDNDNTIVDKVVALVINDENVALTRYLAGELDRTEVPAGQFPRLKKEHPGEAISFPRLCNYYYTFNLSDSGPEVFKDVRVRKALALAVDRKIIVENVMAGGQTQAYSFAPTATAGFTPPTTEMATMTQAERDAMAIELLAEAGYDKGNPLKFNMIYNTSEGHKKIAVAMSQMWKQKLGVEVELGNMEWKVFLETRGNQDFELARGAWCGDYNEASTFLDLLDSNSGYNDGKFVSPRVDELLAAAKTAKDASANYTEVEQIIAAEMPVIPIYHYAGVYMMDSDVGNWPVNNVEQNWYSKNLYKIAE</sequence>
<comment type="similarity">
    <text evidence="2">Belongs to the bacterial solute-binding protein 5 family.</text>
</comment>
<gene>
    <name evidence="7" type="primary">mppA</name>
    <name evidence="6" type="ORF">TL5118_01939</name>
    <name evidence="7" type="ORF">TL5120_01331</name>
</gene>
<organism evidence="7 9">
    <name type="scientific">Thalassovita autumnalis</name>
    <dbReference type="NCBI Taxonomy" id="2072972"/>
    <lineage>
        <taxon>Bacteria</taxon>
        <taxon>Pseudomonadati</taxon>
        <taxon>Pseudomonadota</taxon>
        <taxon>Alphaproteobacteria</taxon>
        <taxon>Rhodobacterales</taxon>
        <taxon>Roseobacteraceae</taxon>
        <taxon>Thalassovita</taxon>
    </lineage>
</organism>
<dbReference type="GO" id="GO:1904680">
    <property type="term" value="F:peptide transmembrane transporter activity"/>
    <property type="evidence" value="ECO:0007669"/>
    <property type="project" value="TreeGrafter"/>
</dbReference>
<protein>
    <submittedName>
        <fullName evidence="7">Periplasmic murein peptide-binding protein</fullName>
    </submittedName>
</protein>
<keyword evidence="8" id="KW-1185">Reference proteome</keyword>
<accession>A0A0P1G4W7</accession>
<evidence type="ECO:0000313" key="7">
    <source>
        <dbReference type="EMBL" id="CUH71542.1"/>
    </source>
</evidence>
<dbReference type="Gene3D" id="3.10.105.10">
    <property type="entry name" value="Dipeptide-binding Protein, Domain 3"/>
    <property type="match status" value="1"/>
</dbReference>
<dbReference type="EMBL" id="CYSB01000027">
    <property type="protein sequence ID" value="CUH66869.1"/>
    <property type="molecule type" value="Genomic_DNA"/>
</dbReference>
<reference evidence="7 9" key="2">
    <citation type="submission" date="2015-09" db="EMBL/GenBank/DDBJ databases">
        <authorList>
            <consortium name="Swine Surveillance"/>
        </authorList>
    </citation>
    <scope>NUCLEOTIDE SEQUENCE [LARGE SCALE GENOMIC DNA]</scope>
    <source>
        <strain evidence="7 9">5120</strain>
    </source>
</reference>
<dbReference type="CDD" id="cd08504">
    <property type="entry name" value="PBP2_OppA"/>
    <property type="match status" value="1"/>
</dbReference>
<reference evidence="6 8" key="1">
    <citation type="submission" date="2015-09" db="EMBL/GenBank/DDBJ databases">
        <authorList>
            <person name="Rodrigo-Torres L."/>
            <person name="Arahal D.R."/>
        </authorList>
    </citation>
    <scope>NUCLEOTIDE SEQUENCE [LARGE SCALE GENOMIC DNA]</scope>
    <source>
        <strain evidence="6 8">CECT 5118</strain>
    </source>
</reference>
<evidence type="ECO:0000313" key="8">
    <source>
        <dbReference type="Proteomes" id="UP000051086"/>
    </source>
</evidence>
<dbReference type="InterPro" id="IPR030678">
    <property type="entry name" value="Peptide/Ni-bd"/>
</dbReference>
<dbReference type="EMBL" id="CYSC01000021">
    <property type="protein sequence ID" value="CUH71542.1"/>
    <property type="molecule type" value="Genomic_DNA"/>
</dbReference>
<dbReference type="Proteomes" id="UP000051086">
    <property type="component" value="Unassembled WGS sequence"/>
</dbReference>
<keyword evidence="3" id="KW-0813">Transport</keyword>
<feature type="domain" description="Solute-binding protein family 5" evidence="5">
    <location>
        <begin position="53"/>
        <end position="436"/>
    </location>
</feature>
<evidence type="ECO:0000256" key="3">
    <source>
        <dbReference type="ARBA" id="ARBA00022448"/>
    </source>
</evidence>
<evidence type="ECO:0000313" key="6">
    <source>
        <dbReference type="EMBL" id="CUH66869.1"/>
    </source>
</evidence>
<dbReference type="SUPFAM" id="SSF53850">
    <property type="entry name" value="Periplasmic binding protein-like II"/>
    <property type="match status" value="1"/>
</dbReference>
<dbReference type="PIRSF" id="PIRSF002741">
    <property type="entry name" value="MppA"/>
    <property type="match status" value="1"/>
</dbReference>
<proteinExistence type="inferred from homology"/>
<dbReference type="Gene3D" id="3.90.76.10">
    <property type="entry name" value="Dipeptide-binding Protein, Domain 1"/>
    <property type="match status" value="1"/>
</dbReference>
<dbReference type="Gene3D" id="3.40.190.10">
    <property type="entry name" value="Periplasmic binding protein-like II"/>
    <property type="match status" value="1"/>
</dbReference>
<comment type="subcellular location">
    <subcellularLocation>
        <location evidence="1">Periplasm</location>
    </subcellularLocation>
</comment>
<evidence type="ECO:0000256" key="1">
    <source>
        <dbReference type="ARBA" id="ARBA00004418"/>
    </source>
</evidence>
<name>A0A0P1G4W7_9RHOB</name>